<accession>A0A8S1MJH0</accession>
<dbReference type="EMBL" id="CAJJDN010000035">
    <property type="protein sequence ID" value="CAD8076906.1"/>
    <property type="molecule type" value="Genomic_DNA"/>
</dbReference>
<comment type="caution">
    <text evidence="1">The sequence shown here is derived from an EMBL/GenBank/DDBJ whole genome shotgun (WGS) entry which is preliminary data.</text>
</comment>
<reference evidence="1" key="1">
    <citation type="submission" date="2021-01" db="EMBL/GenBank/DDBJ databases">
        <authorList>
            <consortium name="Genoscope - CEA"/>
            <person name="William W."/>
        </authorList>
    </citation>
    <scope>NUCLEOTIDE SEQUENCE</scope>
</reference>
<gene>
    <name evidence="1" type="ORF">PSON_ATCC_30995.1.T0350228</name>
</gene>
<protein>
    <recommendedName>
        <fullName evidence="3">MORN repeat protein</fullName>
    </recommendedName>
</protein>
<evidence type="ECO:0000313" key="1">
    <source>
        <dbReference type="EMBL" id="CAD8076906.1"/>
    </source>
</evidence>
<dbReference type="AlphaFoldDB" id="A0A8S1MJH0"/>
<evidence type="ECO:0000313" key="2">
    <source>
        <dbReference type="Proteomes" id="UP000692954"/>
    </source>
</evidence>
<proteinExistence type="predicted"/>
<evidence type="ECO:0008006" key="3">
    <source>
        <dbReference type="Google" id="ProtNLM"/>
    </source>
</evidence>
<name>A0A8S1MJH0_9CILI</name>
<sequence length="122" mass="14197">MLQLGIQEKDGFVREETQNGFAEGNYKLGVKTGKWVLTYPDRIEEGNFQGKNRIGQWLIHYSKSDFYEAGLYDEKNLKTGEWITFKEQNSEVTIKTTYQRGVKIKEKKVDQLQISTIQLKKG</sequence>
<dbReference type="OrthoDB" id="300709at2759"/>
<dbReference type="Proteomes" id="UP000692954">
    <property type="component" value="Unassembled WGS sequence"/>
</dbReference>
<organism evidence="1 2">
    <name type="scientific">Paramecium sonneborni</name>
    <dbReference type="NCBI Taxonomy" id="65129"/>
    <lineage>
        <taxon>Eukaryota</taxon>
        <taxon>Sar</taxon>
        <taxon>Alveolata</taxon>
        <taxon>Ciliophora</taxon>
        <taxon>Intramacronucleata</taxon>
        <taxon>Oligohymenophorea</taxon>
        <taxon>Peniculida</taxon>
        <taxon>Parameciidae</taxon>
        <taxon>Paramecium</taxon>
    </lineage>
</organism>
<keyword evidence="2" id="KW-1185">Reference proteome</keyword>